<dbReference type="Proteomes" id="UP001501265">
    <property type="component" value="Unassembled WGS sequence"/>
</dbReference>
<comment type="caution">
    <text evidence="1">The sequence shown here is derived from an EMBL/GenBank/DDBJ whole genome shotgun (WGS) entry which is preliminary data.</text>
</comment>
<name>A0ABP9D0N1_9ACTN</name>
<proteinExistence type="predicted"/>
<evidence type="ECO:0000313" key="1">
    <source>
        <dbReference type="EMBL" id="GAA4822681.1"/>
    </source>
</evidence>
<dbReference type="EMBL" id="BAABIG010000084">
    <property type="protein sequence ID" value="GAA4822681.1"/>
    <property type="molecule type" value="Genomic_DNA"/>
</dbReference>
<organism evidence="1 2">
    <name type="scientific">Streptomyces ziwulingensis</name>
    <dbReference type="NCBI Taxonomy" id="1045501"/>
    <lineage>
        <taxon>Bacteria</taxon>
        <taxon>Bacillati</taxon>
        <taxon>Actinomycetota</taxon>
        <taxon>Actinomycetes</taxon>
        <taxon>Kitasatosporales</taxon>
        <taxon>Streptomycetaceae</taxon>
        <taxon>Streptomyces</taxon>
    </lineage>
</organism>
<protein>
    <submittedName>
        <fullName evidence="1">Uncharacterized protein</fullName>
    </submittedName>
</protein>
<accession>A0ABP9D0N1</accession>
<evidence type="ECO:0000313" key="2">
    <source>
        <dbReference type="Proteomes" id="UP001501265"/>
    </source>
</evidence>
<gene>
    <name evidence="1" type="ORF">GCM10023220_65050</name>
</gene>
<sequence>MSEVTAGKCLPWGAGQGRKTRVDVVSTGGFPVAHGEAEPILRDFLDVMGGLQKDLSRRWATVWEYPVPARPE</sequence>
<reference evidence="2" key="1">
    <citation type="journal article" date="2019" name="Int. J. Syst. Evol. Microbiol.">
        <title>The Global Catalogue of Microorganisms (GCM) 10K type strain sequencing project: providing services to taxonomists for standard genome sequencing and annotation.</title>
        <authorList>
            <consortium name="The Broad Institute Genomics Platform"/>
            <consortium name="The Broad Institute Genome Sequencing Center for Infectious Disease"/>
            <person name="Wu L."/>
            <person name="Ma J."/>
        </authorList>
    </citation>
    <scope>NUCLEOTIDE SEQUENCE [LARGE SCALE GENOMIC DNA]</scope>
    <source>
        <strain evidence="2">JCM 18081</strain>
    </source>
</reference>
<keyword evidence="2" id="KW-1185">Reference proteome</keyword>